<dbReference type="Proteomes" id="UP000320235">
    <property type="component" value="Unassembled WGS sequence"/>
</dbReference>
<reference evidence="13 14" key="1">
    <citation type="submission" date="2019-06" db="EMBL/GenBank/DDBJ databases">
        <title>Sequencing the genomes of 1000 actinobacteria strains.</title>
        <authorList>
            <person name="Klenk H.-P."/>
        </authorList>
    </citation>
    <scope>NUCLEOTIDE SEQUENCE [LARGE SCALE GENOMIC DNA]</scope>
    <source>
        <strain evidence="13 14">DSM 105492</strain>
    </source>
</reference>
<dbReference type="GO" id="GO:0005886">
    <property type="term" value="C:plasma membrane"/>
    <property type="evidence" value="ECO:0007669"/>
    <property type="project" value="UniProtKB-SubCell"/>
</dbReference>
<accession>A0A543ERW5</accession>
<dbReference type="AlphaFoldDB" id="A0A543ERW5"/>
<keyword evidence="6" id="KW-0915">Sodium</keyword>
<dbReference type="GO" id="GO:0098719">
    <property type="term" value="P:sodium ion import across plasma membrane"/>
    <property type="evidence" value="ECO:0007669"/>
    <property type="project" value="TreeGrafter"/>
</dbReference>
<comment type="caution">
    <text evidence="13">The sequence shown here is derived from an EMBL/GenBank/DDBJ whole genome shotgun (WGS) entry which is preliminary data.</text>
</comment>
<dbReference type="RefSeq" id="WP_141895374.1">
    <property type="nucleotide sequence ID" value="NZ_VFPE01000004.1"/>
</dbReference>
<evidence type="ECO:0000256" key="9">
    <source>
        <dbReference type="ARBA" id="ARBA00023201"/>
    </source>
</evidence>
<dbReference type="PANTHER" id="PTHR10110:SF86">
    <property type="entry name" value="SODIUM_HYDROGEN EXCHANGER 7"/>
    <property type="match status" value="1"/>
</dbReference>
<keyword evidence="14" id="KW-1185">Reference proteome</keyword>
<protein>
    <submittedName>
        <fullName evidence="13">Sodium/proton antiporter (CPA1 family)</fullName>
    </submittedName>
</protein>
<keyword evidence="4 11" id="KW-0812">Transmembrane</keyword>
<evidence type="ECO:0000256" key="8">
    <source>
        <dbReference type="ARBA" id="ARBA00023136"/>
    </source>
</evidence>
<dbReference type="Pfam" id="PF00999">
    <property type="entry name" value="Na_H_Exchanger"/>
    <property type="match status" value="2"/>
</dbReference>
<dbReference type="InterPro" id="IPR006153">
    <property type="entry name" value="Cation/H_exchanger_TM"/>
</dbReference>
<gene>
    <name evidence="13" type="ORF">FB391_2847</name>
</gene>
<keyword evidence="8 11" id="KW-0472">Membrane</keyword>
<evidence type="ECO:0000256" key="4">
    <source>
        <dbReference type="ARBA" id="ARBA00022692"/>
    </source>
</evidence>
<evidence type="ECO:0000313" key="14">
    <source>
        <dbReference type="Proteomes" id="UP000320235"/>
    </source>
</evidence>
<feature type="domain" description="Cation/H+ exchanger transmembrane" evidence="12">
    <location>
        <begin position="13"/>
        <end position="334"/>
    </location>
</feature>
<dbReference type="Gene3D" id="6.10.140.1330">
    <property type="match status" value="1"/>
</dbReference>
<dbReference type="PANTHER" id="PTHR10110">
    <property type="entry name" value="SODIUM/HYDROGEN EXCHANGER"/>
    <property type="match status" value="1"/>
</dbReference>
<evidence type="ECO:0000256" key="6">
    <source>
        <dbReference type="ARBA" id="ARBA00023053"/>
    </source>
</evidence>
<keyword evidence="5 11" id="KW-1133">Transmembrane helix</keyword>
<feature type="transmembrane region" description="Helical" evidence="11">
    <location>
        <begin position="219"/>
        <end position="236"/>
    </location>
</feature>
<dbReference type="GO" id="GO:0015386">
    <property type="term" value="F:potassium:proton antiporter activity"/>
    <property type="evidence" value="ECO:0007669"/>
    <property type="project" value="TreeGrafter"/>
</dbReference>
<feature type="domain" description="Cation/H+ exchanger transmembrane" evidence="12">
    <location>
        <begin position="408"/>
        <end position="468"/>
    </location>
</feature>
<evidence type="ECO:0000313" key="13">
    <source>
        <dbReference type="EMBL" id="TQM24334.1"/>
    </source>
</evidence>
<feature type="region of interest" description="Disordered" evidence="10">
    <location>
        <begin position="361"/>
        <end position="384"/>
    </location>
</feature>
<evidence type="ECO:0000256" key="7">
    <source>
        <dbReference type="ARBA" id="ARBA00023065"/>
    </source>
</evidence>
<feature type="transmembrane region" description="Helical" evidence="11">
    <location>
        <begin position="183"/>
        <end position="207"/>
    </location>
</feature>
<feature type="transmembrane region" description="Helical" evidence="11">
    <location>
        <begin position="242"/>
        <end position="262"/>
    </location>
</feature>
<feature type="transmembrane region" description="Helical" evidence="11">
    <location>
        <begin position="150"/>
        <end position="171"/>
    </location>
</feature>
<keyword evidence="3" id="KW-1003">Cell membrane</keyword>
<evidence type="ECO:0000256" key="1">
    <source>
        <dbReference type="ARBA" id="ARBA00004651"/>
    </source>
</evidence>
<keyword evidence="9" id="KW-0739">Sodium transport</keyword>
<dbReference type="OrthoDB" id="57886at2"/>
<feature type="transmembrane region" description="Helical" evidence="11">
    <location>
        <begin position="54"/>
        <end position="74"/>
    </location>
</feature>
<keyword evidence="2" id="KW-0813">Transport</keyword>
<organism evidence="13 14">
    <name type="scientific">Microbacterium kyungheense</name>
    <dbReference type="NCBI Taxonomy" id="1263636"/>
    <lineage>
        <taxon>Bacteria</taxon>
        <taxon>Bacillati</taxon>
        <taxon>Actinomycetota</taxon>
        <taxon>Actinomycetes</taxon>
        <taxon>Micrococcales</taxon>
        <taxon>Microbacteriaceae</taxon>
        <taxon>Microbacterium</taxon>
    </lineage>
</organism>
<feature type="transmembrane region" description="Helical" evidence="11">
    <location>
        <begin position="29"/>
        <end position="47"/>
    </location>
</feature>
<evidence type="ECO:0000256" key="5">
    <source>
        <dbReference type="ARBA" id="ARBA00022989"/>
    </source>
</evidence>
<sequence>MEALVVVILAVIAIAVATAIAPKVRIAGPLILVVIGVVVGLLPFVDMPEIDPEWILVGVLPPLLYSAAVSIPAIEFRRDFGPIAGLAFVLVLISSIALGLLFHAMIPGVDIFLGVALGAILSPTDAVATSIVKRLGISGRVVTMLEGESLLNDATALVLMRTMVASAAFAISATGGVEATDAAFGFLPAFAWGVFIAVVVGGIVGWLNLRLRALIPHSAANTAIAFVVPFVAYLPTEQLGGSGLVAAVVAGIVTGQGAARWYTPEQRRSDELNWRTVELVLEGAVFLIMGLELEDIVGANFAQHNGLGTGLGIAALAFVVIVAVRAAYVSVLVWGQSRRARRKQRSKARLESFNDRLDQIADGSAPFPVRGNAPPPRVEDPRAQRRLTSMRHRVTRMLQDLDYYQGEPLGWKHGTVIVWAGMRGVVTLAAAQTLPRETPARELLVLIAFAVAIGSLTIQGFTLPWLVKLLKFPVSAGDGNLQLELDRLDDELRLAAASALRDPKLTRRDGTPFSPELMARNARIMEPRDDKLGALTGEMLELRLASIEAMRAELGTLSHGGAYSTAALRRALAELDADQLSVELRLRDD</sequence>
<keyword evidence="7" id="KW-0406">Ion transport</keyword>
<evidence type="ECO:0000259" key="12">
    <source>
        <dbReference type="Pfam" id="PF00999"/>
    </source>
</evidence>
<evidence type="ECO:0000256" key="3">
    <source>
        <dbReference type="ARBA" id="ARBA00022475"/>
    </source>
</evidence>
<comment type="subcellular location">
    <subcellularLocation>
        <location evidence="1">Cell membrane</location>
        <topology evidence="1">Multi-pass membrane protein</topology>
    </subcellularLocation>
</comment>
<dbReference type="GO" id="GO:0015385">
    <property type="term" value="F:sodium:proton antiporter activity"/>
    <property type="evidence" value="ECO:0007669"/>
    <property type="project" value="InterPro"/>
</dbReference>
<evidence type="ECO:0000256" key="2">
    <source>
        <dbReference type="ARBA" id="ARBA00022448"/>
    </source>
</evidence>
<feature type="transmembrane region" description="Helical" evidence="11">
    <location>
        <begin position="80"/>
        <end position="102"/>
    </location>
</feature>
<dbReference type="InterPro" id="IPR018422">
    <property type="entry name" value="Cation/H_exchanger_CPA1"/>
</dbReference>
<dbReference type="GO" id="GO:0051453">
    <property type="term" value="P:regulation of intracellular pH"/>
    <property type="evidence" value="ECO:0007669"/>
    <property type="project" value="TreeGrafter"/>
</dbReference>
<feature type="transmembrane region" description="Helical" evidence="11">
    <location>
        <begin position="311"/>
        <end position="335"/>
    </location>
</feature>
<dbReference type="EMBL" id="VFPE01000004">
    <property type="protein sequence ID" value="TQM24334.1"/>
    <property type="molecule type" value="Genomic_DNA"/>
</dbReference>
<proteinExistence type="predicted"/>
<evidence type="ECO:0000256" key="10">
    <source>
        <dbReference type="SAM" id="MobiDB-lite"/>
    </source>
</evidence>
<name>A0A543ERW5_9MICO</name>
<feature type="transmembrane region" description="Helical" evidence="11">
    <location>
        <begin position="443"/>
        <end position="467"/>
    </location>
</feature>
<evidence type="ECO:0000256" key="11">
    <source>
        <dbReference type="SAM" id="Phobius"/>
    </source>
</evidence>
<feature type="transmembrane region" description="Helical" evidence="11">
    <location>
        <begin position="274"/>
        <end position="291"/>
    </location>
</feature>